<evidence type="ECO:0000313" key="8">
    <source>
        <dbReference type="Proteomes" id="UP000194003"/>
    </source>
</evidence>
<dbReference type="Pfam" id="PF04357">
    <property type="entry name" value="TamB"/>
    <property type="match status" value="1"/>
</dbReference>
<protein>
    <recommendedName>
        <fullName evidence="6">Translocation and assembly module TamB C-terminal domain-containing protein</fullName>
    </recommendedName>
</protein>
<sequence>MDAADATSPDSPNPPPRAPRRWLKRTLWSLLLAPFVILALVITALQTPWARTLIVEQVNAAQPVARLQGLGGGLPWALSLQSVTLSDAKGVWLSLEDIRFAWKPWALLGGAAQIDELSAAKLAITRAPEADANAAPPPPAADKMTASDPFALPEALPIRVALERLAVEEIVIGAPLVGQEARFRLTGSVGAEGAQDLLAKLALERTDAATAQITLEAGAALATQQIHLALQANESGGLLAHFVGGPDDGVLQAHLSADGPLADWAGKLAVSWPQWGATQSDFRFNLTAQSLGAALDGQWRPSDGMLPPEAASVLAGKPVVFGLTGAFDPQTQQATLARLQVQAAPMSLNGAGGADLQQQTLHADVTVEAPDLARFSQLAQQKLAGSGRLILNAKGALNAPTITAQLTTPKLHATGVRAQGARVDLAVTPTAGRVLPDGLQLALDAAIKGVTLPEAGEGLPPLRPKLRLRANFTDANTLRLQQLRLDNGELAALTATGGYRIDQQSGQFQADLDAPQLNPLLAPLGLTAAGGAASLHVDARMAPQLAKIDGALNLAGRGLKGLPEPGLLGPDPSLQARFSLAPKSGAVTLKGLQLQAKHAQAAGEVNFDPAKKRLAADVTVDIDDLSPLTVMAKTPLGGAVSARIITRGAAEKPHVSANVVARALRVDAQRFERIQADLETDDPFGAPHGQLRLIATQPQGSLDLASGFAANADKSRIVLSGLQLTAPQTRAAGDLEIDLTNKLVTGALQANAEELAALTPWHGQKLSGVVRLDAKLGRDKLDQTADVTAHVSKLAGDFGALEALDLTALAQKRGEAIHLQGNVDLKALEADGASIETLTAAVTGRLRDLDIRLHTKGAATVPFELEAAAHVAQSKAGMQASVSKLSGLLDGEPVTLAAPFAVASVKDEVVLSDLDLTVAGARLQARGSHRAGHINAQARAELPLKLLDRLQIYPIEGRAVVDARITGPARQPLTTADISLADVKPRSAEFANLPPLQMKARAEIKPGRGLEANLTATGLTEGPLTTHVTAPLNFGLQPFVAELPSDRPLTAEIKGKVSLARAAAWAALDETTRLAGILDADLQILGTVNKPAVTGQLNLSGGAVEQSEAGLLLRNIVMHARAEGDVIRLQELTASDGESGRIALNGQVSLDAAKQFPLDLTVKIDQATLVRRDDLLLNASSDIHLQGNARRQSVRGTTTVNHAEIYIPSGRGPDINVVEIERKGAPRKPKQAAKAEPPTRTDLDLTIAIPGRMFVKGSGLDSEWLGDLHIGGQASEPIITGDLQIKKGILALLDHQFNLRKGEIRFTGATPPLPQLDIEATAQGGDLLAIIGVSGSAAKPELALSSEPAKPEDEVMAQLLFKRDAASITPAQALKLAAALDSLQGGGGGPGFVDKLQRGLGVDRLDFGGDSVETGAVSVGKYINDKVYLEVEKGMAAGSGKVNVEVTVFPEVVVETGVNEDSAANLGLNWKRDY</sequence>
<evidence type="ECO:0000313" key="7">
    <source>
        <dbReference type="EMBL" id="OSM00296.1"/>
    </source>
</evidence>
<organism evidence="7 8">
    <name type="scientific">Magnetofaba australis IT-1</name>
    <dbReference type="NCBI Taxonomy" id="1434232"/>
    <lineage>
        <taxon>Bacteria</taxon>
        <taxon>Pseudomonadati</taxon>
        <taxon>Pseudomonadota</taxon>
        <taxon>Magnetococcia</taxon>
        <taxon>Magnetococcales</taxon>
        <taxon>Magnetococcaceae</taxon>
        <taxon>Magnetofaba</taxon>
    </lineage>
</organism>
<name>A0A1Y2JZI7_9PROT</name>
<proteinExistence type="predicted"/>
<dbReference type="PANTHER" id="PTHR36985">
    <property type="entry name" value="TRANSLOCATION AND ASSEMBLY MODULE SUBUNIT TAMB"/>
    <property type="match status" value="1"/>
</dbReference>
<evidence type="ECO:0000256" key="4">
    <source>
        <dbReference type="ARBA" id="ARBA00023136"/>
    </source>
</evidence>
<dbReference type="InterPro" id="IPR007452">
    <property type="entry name" value="TamB_C"/>
</dbReference>
<keyword evidence="4 5" id="KW-0472">Membrane</keyword>
<comment type="subcellular location">
    <subcellularLocation>
        <location evidence="1">Membrane</location>
        <topology evidence="1">Single-pass membrane protein</topology>
    </subcellularLocation>
</comment>
<gene>
    <name evidence="7" type="ORF">MAIT1_00782</name>
</gene>
<feature type="transmembrane region" description="Helical" evidence="5">
    <location>
        <begin position="27"/>
        <end position="49"/>
    </location>
</feature>
<dbReference type="PANTHER" id="PTHR36985:SF1">
    <property type="entry name" value="TRANSLOCATION AND ASSEMBLY MODULE SUBUNIT TAMB"/>
    <property type="match status" value="1"/>
</dbReference>
<keyword evidence="3 5" id="KW-1133">Transmembrane helix</keyword>
<feature type="domain" description="Translocation and assembly module TamB C-terminal" evidence="6">
    <location>
        <begin position="1131"/>
        <end position="1474"/>
    </location>
</feature>
<keyword evidence="8" id="KW-1185">Reference proteome</keyword>
<dbReference type="EMBL" id="LVJN01000021">
    <property type="protein sequence ID" value="OSM00296.1"/>
    <property type="molecule type" value="Genomic_DNA"/>
</dbReference>
<dbReference type="RefSeq" id="WP_085446870.1">
    <property type="nucleotide sequence ID" value="NZ_LVJN01000021.1"/>
</dbReference>
<keyword evidence="2 5" id="KW-0812">Transmembrane</keyword>
<dbReference type="OrthoDB" id="7784409at2"/>
<dbReference type="STRING" id="1434232.MAIT1_00782"/>
<reference evidence="7 8" key="1">
    <citation type="journal article" date="2016" name="BMC Genomics">
        <title>Combined genomic and structural analyses of a cultured magnetotactic bacterium reveals its niche adaptation to a dynamic environment.</title>
        <authorList>
            <person name="Araujo A.C."/>
            <person name="Morillo V."/>
            <person name="Cypriano J."/>
            <person name="Teixeira L.C."/>
            <person name="Leao P."/>
            <person name="Lyra S."/>
            <person name="Almeida L.G."/>
            <person name="Bazylinski D.A."/>
            <person name="Vasconcellos A.T."/>
            <person name="Abreu F."/>
            <person name="Lins U."/>
        </authorList>
    </citation>
    <scope>NUCLEOTIDE SEQUENCE [LARGE SCALE GENOMIC DNA]</scope>
    <source>
        <strain evidence="7 8">IT-1</strain>
    </source>
</reference>
<evidence type="ECO:0000256" key="1">
    <source>
        <dbReference type="ARBA" id="ARBA00004167"/>
    </source>
</evidence>
<evidence type="ECO:0000256" key="2">
    <source>
        <dbReference type="ARBA" id="ARBA00022692"/>
    </source>
</evidence>
<dbReference type="GO" id="GO:0097347">
    <property type="term" value="C:TAM protein secretion complex"/>
    <property type="evidence" value="ECO:0007669"/>
    <property type="project" value="TreeGrafter"/>
</dbReference>
<evidence type="ECO:0000259" key="6">
    <source>
        <dbReference type="Pfam" id="PF04357"/>
    </source>
</evidence>
<comment type="caution">
    <text evidence="7">The sequence shown here is derived from an EMBL/GenBank/DDBJ whole genome shotgun (WGS) entry which is preliminary data.</text>
</comment>
<dbReference type="Proteomes" id="UP000194003">
    <property type="component" value="Unassembled WGS sequence"/>
</dbReference>
<accession>A0A1Y2JZI7</accession>
<dbReference type="GO" id="GO:0009306">
    <property type="term" value="P:protein secretion"/>
    <property type="evidence" value="ECO:0007669"/>
    <property type="project" value="InterPro"/>
</dbReference>
<evidence type="ECO:0000256" key="3">
    <source>
        <dbReference type="ARBA" id="ARBA00022989"/>
    </source>
</evidence>
<evidence type="ECO:0000256" key="5">
    <source>
        <dbReference type="SAM" id="Phobius"/>
    </source>
</evidence>
<dbReference type="GO" id="GO:0005886">
    <property type="term" value="C:plasma membrane"/>
    <property type="evidence" value="ECO:0007669"/>
    <property type="project" value="InterPro"/>
</dbReference>